<evidence type="ECO:0000313" key="1">
    <source>
        <dbReference type="EMBL" id="KAI3803398.1"/>
    </source>
</evidence>
<evidence type="ECO:0000313" key="2">
    <source>
        <dbReference type="Proteomes" id="UP001056120"/>
    </source>
</evidence>
<keyword evidence="2" id="KW-1185">Reference proteome</keyword>
<dbReference type="EMBL" id="CM042027">
    <property type="protein sequence ID" value="KAI3803398.1"/>
    <property type="molecule type" value="Genomic_DNA"/>
</dbReference>
<protein>
    <submittedName>
        <fullName evidence="1">Uncharacterized protein</fullName>
    </submittedName>
</protein>
<reference evidence="1 2" key="2">
    <citation type="journal article" date="2022" name="Mol. Ecol. Resour.">
        <title>The genomes of chicory, endive, great burdock and yacon provide insights into Asteraceae paleo-polyploidization history and plant inulin production.</title>
        <authorList>
            <person name="Fan W."/>
            <person name="Wang S."/>
            <person name="Wang H."/>
            <person name="Wang A."/>
            <person name="Jiang F."/>
            <person name="Liu H."/>
            <person name="Zhao H."/>
            <person name="Xu D."/>
            <person name="Zhang Y."/>
        </authorList>
    </citation>
    <scope>NUCLEOTIDE SEQUENCE [LARGE SCALE GENOMIC DNA]</scope>
    <source>
        <strain evidence="2">cv. Yunnan</strain>
        <tissue evidence="1">Leaves</tissue>
    </source>
</reference>
<proteinExistence type="predicted"/>
<reference evidence="2" key="1">
    <citation type="journal article" date="2022" name="Mol. Ecol. Resour.">
        <title>The genomes of chicory, endive, great burdock and yacon provide insights into Asteraceae palaeo-polyploidization history and plant inulin production.</title>
        <authorList>
            <person name="Fan W."/>
            <person name="Wang S."/>
            <person name="Wang H."/>
            <person name="Wang A."/>
            <person name="Jiang F."/>
            <person name="Liu H."/>
            <person name="Zhao H."/>
            <person name="Xu D."/>
            <person name="Zhang Y."/>
        </authorList>
    </citation>
    <scope>NUCLEOTIDE SEQUENCE [LARGE SCALE GENOMIC DNA]</scope>
    <source>
        <strain evidence="2">cv. Yunnan</strain>
    </source>
</reference>
<organism evidence="1 2">
    <name type="scientific">Smallanthus sonchifolius</name>
    <dbReference type="NCBI Taxonomy" id="185202"/>
    <lineage>
        <taxon>Eukaryota</taxon>
        <taxon>Viridiplantae</taxon>
        <taxon>Streptophyta</taxon>
        <taxon>Embryophyta</taxon>
        <taxon>Tracheophyta</taxon>
        <taxon>Spermatophyta</taxon>
        <taxon>Magnoliopsida</taxon>
        <taxon>eudicotyledons</taxon>
        <taxon>Gunneridae</taxon>
        <taxon>Pentapetalae</taxon>
        <taxon>asterids</taxon>
        <taxon>campanulids</taxon>
        <taxon>Asterales</taxon>
        <taxon>Asteraceae</taxon>
        <taxon>Asteroideae</taxon>
        <taxon>Heliantheae alliance</taxon>
        <taxon>Millerieae</taxon>
        <taxon>Smallanthus</taxon>
    </lineage>
</organism>
<dbReference type="Proteomes" id="UP001056120">
    <property type="component" value="Linkage Group LG10"/>
</dbReference>
<comment type="caution">
    <text evidence="1">The sequence shown here is derived from an EMBL/GenBank/DDBJ whole genome shotgun (WGS) entry which is preliminary data.</text>
</comment>
<sequence>MTKKSVHEDAGNSDRKRNIPRRKPETYRMLSDIYEDPESDLRPRCEITSPVNVNRRFVPVIEDESDDDNVTLAEYFRKQKGVEIADKKKKNITEVDDPRVDQIKKSKQRFKDSMAQQKKDFRFAEVSYTGATENENEDTEMEALMLLACHFNKDEQTLSEIKTNTTSVCVKSGNKSIMNTSSKSVARKNPVVYDGTHKKIARLLQDKHNSGTVVCYFNRNPAEFSLPNAESEFMRGLLYEMLKIKLEGTYNKVTMKVISTSCKMADITDQGNDFVLYVFLQVLLHISAEDETFIAYIHEINANSFPIEGKGSKLSEYGQDLNQRDSMLMAGKKLEDWMPLQKKLRLN</sequence>
<accession>A0ACB9I6T7</accession>
<gene>
    <name evidence="1" type="ORF">L1987_31549</name>
</gene>
<name>A0ACB9I6T7_9ASTR</name>